<dbReference type="eggNOG" id="ENOG502RKVC">
    <property type="taxonomic scope" value="Eukaryota"/>
</dbReference>
<dbReference type="InterPro" id="IPR052998">
    <property type="entry name" value="Hetero-Diels-Alderase-like"/>
</dbReference>
<dbReference type="EMBL" id="KE148156">
    <property type="protein sequence ID" value="EPE05525.1"/>
    <property type="molecule type" value="Genomic_DNA"/>
</dbReference>
<sequence>MASAGTAAAASASCRQSQSAATQVAEMASVENLTIRSNGLILATNMNSPDLCCINATAKASSTAVIVTDALGLSGIGEVSPDVFAVIGGGKRQSTSNGLAVFDNDTVIAAGAGKGNVYRFSVSTGDYSVVLSDPTMAPSGDIPLGIDGIKYRDGTVWYTNIFNNSFHKISVDNVTAEANGPVTTLWTNLRGDDLCFGPNGKLYVATNGNNSVVEVDPTVGKYQVTAVTGSTSCAFGRTDTDSDVMYVGGNSGVYSQAIKD</sequence>
<dbReference type="OMA" id="AWIAMNG"/>
<organism evidence="1 2">
    <name type="scientific">Ophiostoma piceae (strain UAMH 11346)</name>
    <name type="common">Sap stain fungus</name>
    <dbReference type="NCBI Taxonomy" id="1262450"/>
    <lineage>
        <taxon>Eukaryota</taxon>
        <taxon>Fungi</taxon>
        <taxon>Dikarya</taxon>
        <taxon>Ascomycota</taxon>
        <taxon>Pezizomycotina</taxon>
        <taxon>Sordariomycetes</taxon>
        <taxon>Sordariomycetidae</taxon>
        <taxon>Ophiostomatales</taxon>
        <taxon>Ophiostomataceae</taxon>
        <taxon>Ophiostoma</taxon>
    </lineage>
</organism>
<accession>S3CXE5</accession>
<dbReference type="OrthoDB" id="5233393at2759"/>
<dbReference type="AlphaFoldDB" id="S3CXE5"/>
<dbReference type="Gene3D" id="2.120.10.30">
    <property type="entry name" value="TolB, C-terminal domain"/>
    <property type="match status" value="1"/>
</dbReference>
<dbReference type="InterPro" id="IPR011042">
    <property type="entry name" value="6-blade_b-propeller_TolB-like"/>
</dbReference>
<evidence type="ECO:0000313" key="1">
    <source>
        <dbReference type="EMBL" id="EPE05525.1"/>
    </source>
</evidence>
<gene>
    <name evidence="1" type="ORF">F503_02264</name>
</gene>
<dbReference type="Proteomes" id="UP000016923">
    <property type="component" value="Unassembled WGS sequence"/>
</dbReference>
<dbReference type="STRING" id="1262450.S3CXE5"/>
<dbReference type="PANTHER" id="PTHR42060">
    <property type="entry name" value="NHL REPEAT-CONTAINING PROTEIN-RELATED"/>
    <property type="match status" value="1"/>
</dbReference>
<reference evidence="1 2" key="1">
    <citation type="journal article" date="2013" name="BMC Genomics">
        <title>The genome and transcriptome of the pine saprophyte Ophiostoma piceae, and a comparison with the bark beetle-associated pine pathogen Grosmannia clavigera.</title>
        <authorList>
            <person name="Haridas S."/>
            <person name="Wang Y."/>
            <person name="Lim L."/>
            <person name="Massoumi Alamouti S."/>
            <person name="Jackman S."/>
            <person name="Docking R."/>
            <person name="Robertson G."/>
            <person name="Birol I."/>
            <person name="Bohlmann J."/>
            <person name="Breuil C."/>
        </authorList>
    </citation>
    <scope>NUCLEOTIDE SEQUENCE [LARGE SCALE GENOMIC DNA]</scope>
    <source>
        <strain evidence="1 2">UAMH 11346</strain>
    </source>
</reference>
<name>S3CXE5_OPHP1</name>
<evidence type="ECO:0000313" key="2">
    <source>
        <dbReference type="Proteomes" id="UP000016923"/>
    </source>
</evidence>
<protein>
    <submittedName>
        <fullName evidence="1">Six-bladed beta-propeller-like protein</fullName>
    </submittedName>
</protein>
<keyword evidence="2" id="KW-1185">Reference proteome</keyword>
<dbReference type="HOGENOM" id="CLU_052989_2_0_1"/>
<dbReference type="VEuPathDB" id="FungiDB:F503_02264"/>
<dbReference type="PANTHER" id="PTHR42060:SF1">
    <property type="entry name" value="NHL REPEAT-CONTAINING PROTEIN"/>
    <property type="match status" value="1"/>
</dbReference>
<proteinExistence type="predicted"/>
<dbReference type="SUPFAM" id="SSF63829">
    <property type="entry name" value="Calcium-dependent phosphotriesterase"/>
    <property type="match status" value="1"/>
</dbReference>